<accession>A0ABR4GW25</accession>
<dbReference type="InterPro" id="IPR036864">
    <property type="entry name" value="Zn2-C6_fun-type_DNA-bd_sf"/>
</dbReference>
<evidence type="ECO:0000256" key="1">
    <source>
        <dbReference type="ARBA" id="ARBA00022723"/>
    </source>
</evidence>
<keyword evidence="1" id="KW-0479">Metal-binding</keyword>
<dbReference type="CDD" id="cd00067">
    <property type="entry name" value="GAL4"/>
    <property type="match status" value="2"/>
</dbReference>
<feature type="domain" description="Zn(2)-C6 fungal-type" evidence="7">
    <location>
        <begin position="56"/>
        <end position="87"/>
    </location>
</feature>
<evidence type="ECO:0000256" key="3">
    <source>
        <dbReference type="ARBA" id="ARBA00023015"/>
    </source>
</evidence>
<gene>
    <name evidence="8" type="ORF">BJX63DRAFT_425829</name>
</gene>
<evidence type="ECO:0000259" key="7">
    <source>
        <dbReference type="PROSITE" id="PS50048"/>
    </source>
</evidence>
<keyword evidence="9" id="KW-1185">Reference proteome</keyword>
<dbReference type="PROSITE" id="PS50048">
    <property type="entry name" value="ZN2_CY6_FUNGAL_2"/>
    <property type="match status" value="2"/>
</dbReference>
<evidence type="ECO:0000256" key="2">
    <source>
        <dbReference type="ARBA" id="ARBA00022833"/>
    </source>
</evidence>
<dbReference type="PROSITE" id="PS00463">
    <property type="entry name" value="ZN2_CY6_FUNGAL_1"/>
    <property type="match status" value="2"/>
</dbReference>
<sequence length="600" mass="67799">MVNILSTYACGPCRASKVGCDKSRPQCMRCLRKGHSCNYTQQKAYRRPRRNRVPIACARCRRLKVKCDRQEPCSRCLKSDRARDCYYLTDSSSADAYSESKEVVPLYKQTYHSGIHWSGLVENIENLLKHRRWPSNHQHVEHESLFSPTNNFFGGNGSSFSTTRRTLLSYLPPRDVANSFIANYLDIIEPAHEILHVPTFRRELDAFGERPSTTDDAWLAQLFAVLALGCQLQQQSTSLGQRSNSTLPSLLFDAARGFLQRTPFMIRPDMRSIRTLCLLVIFRQTTGLVCLESSALWPVTGLIVRLAVTIGLHLTVPICGVCSSEPPGTAIKLWAAVILLDLRQSLTAGVPPLFGTDGTFGDNDHNEEQLPFPAIIYKTLPRIYKILELATSPQIALSYTLVAAYDRQIKAFLKNYRNRFVSKTNRFQWSMINVFFRRVLLALHSRLYQEPDASTRYPVSYWSSLECSLALLSEQRELYEPTTPAGAAVFFAGLHQHSFFLAALTVCYHLVQANSPLVSPDSGHRCQSQARRTILELLKSCRDIWVRVRRISVCHETAFNMVDSLLHILEGSENSGRLGSHAGIESCIYFGQWDGVCCIK</sequence>
<proteinExistence type="predicted"/>
<dbReference type="InterPro" id="IPR001138">
    <property type="entry name" value="Zn2Cys6_DnaBD"/>
</dbReference>
<dbReference type="EMBL" id="JBFXLT010000165">
    <property type="protein sequence ID" value="KAL2802754.1"/>
    <property type="molecule type" value="Genomic_DNA"/>
</dbReference>
<reference evidence="8 9" key="1">
    <citation type="submission" date="2024-07" db="EMBL/GenBank/DDBJ databases">
        <title>Section-level genome sequencing and comparative genomics of Aspergillus sections Usti and Cavernicolus.</title>
        <authorList>
            <consortium name="Lawrence Berkeley National Laboratory"/>
            <person name="Nybo J.L."/>
            <person name="Vesth T.C."/>
            <person name="Theobald S."/>
            <person name="Frisvad J.C."/>
            <person name="Larsen T.O."/>
            <person name="Kjaerboelling I."/>
            <person name="Rothschild-Mancinelli K."/>
            <person name="Lyhne E.K."/>
            <person name="Kogle M.E."/>
            <person name="Barry K."/>
            <person name="Clum A."/>
            <person name="Na H."/>
            <person name="Ledsgaard L."/>
            <person name="Lin J."/>
            <person name="Lipzen A."/>
            <person name="Kuo A."/>
            <person name="Riley R."/>
            <person name="Mondo S."/>
            <person name="Labutti K."/>
            <person name="Haridas S."/>
            <person name="Pangalinan J."/>
            <person name="Salamov A.A."/>
            <person name="Simmons B.A."/>
            <person name="Magnuson J.K."/>
            <person name="Chen J."/>
            <person name="Drula E."/>
            <person name="Henrissat B."/>
            <person name="Wiebenga A."/>
            <person name="Lubbers R.J."/>
            <person name="Gomes A.C."/>
            <person name="Makela M.R."/>
            <person name="Stajich J."/>
            <person name="Grigoriev I.V."/>
            <person name="Mortensen U.H."/>
            <person name="De Vries R.P."/>
            <person name="Baker S.E."/>
            <person name="Andersen M.R."/>
        </authorList>
    </citation>
    <scope>NUCLEOTIDE SEQUENCE [LARGE SCALE GENOMIC DNA]</scope>
    <source>
        <strain evidence="8 9">CBS 588.65</strain>
    </source>
</reference>
<comment type="caution">
    <text evidence="8">The sequence shown here is derived from an EMBL/GenBank/DDBJ whole genome shotgun (WGS) entry which is preliminary data.</text>
</comment>
<dbReference type="Proteomes" id="UP001610334">
    <property type="component" value="Unassembled WGS sequence"/>
</dbReference>
<dbReference type="InterPro" id="IPR007219">
    <property type="entry name" value="XnlR_reg_dom"/>
</dbReference>
<evidence type="ECO:0000256" key="4">
    <source>
        <dbReference type="ARBA" id="ARBA00023125"/>
    </source>
</evidence>
<dbReference type="Pfam" id="PF04082">
    <property type="entry name" value="Fungal_trans"/>
    <property type="match status" value="1"/>
</dbReference>
<evidence type="ECO:0000313" key="8">
    <source>
        <dbReference type="EMBL" id="KAL2802754.1"/>
    </source>
</evidence>
<dbReference type="Pfam" id="PF00172">
    <property type="entry name" value="Zn_clus"/>
    <property type="match status" value="2"/>
</dbReference>
<dbReference type="SUPFAM" id="SSF57701">
    <property type="entry name" value="Zn2/Cys6 DNA-binding domain"/>
    <property type="match status" value="2"/>
</dbReference>
<keyword evidence="6" id="KW-0539">Nucleus</keyword>
<keyword evidence="2" id="KW-0862">Zinc</keyword>
<dbReference type="SMART" id="SM00066">
    <property type="entry name" value="GAL4"/>
    <property type="match status" value="2"/>
</dbReference>
<keyword evidence="3" id="KW-0805">Transcription regulation</keyword>
<dbReference type="PANTHER" id="PTHR31944:SF131">
    <property type="entry name" value="HEME-RESPONSIVE ZINC FINGER TRANSCRIPTION FACTOR HAP1"/>
    <property type="match status" value="1"/>
</dbReference>
<evidence type="ECO:0000256" key="5">
    <source>
        <dbReference type="ARBA" id="ARBA00023163"/>
    </source>
</evidence>
<dbReference type="InterPro" id="IPR051430">
    <property type="entry name" value="Fungal_TF_Env_Response"/>
</dbReference>
<organism evidence="8 9">
    <name type="scientific">Aspergillus granulosus</name>
    <dbReference type="NCBI Taxonomy" id="176169"/>
    <lineage>
        <taxon>Eukaryota</taxon>
        <taxon>Fungi</taxon>
        <taxon>Dikarya</taxon>
        <taxon>Ascomycota</taxon>
        <taxon>Pezizomycotina</taxon>
        <taxon>Eurotiomycetes</taxon>
        <taxon>Eurotiomycetidae</taxon>
        <taxon>Eurotiales</taxon>
        <taxon>Aspergillaceae</taxon>
        <taxon>Aspergillus</taxon>
        <taxon>Aspergillus subgen. Nidulantes</taxon>
    </lineage>
</organism>
<keyword evidence="5" id="KW-0804">Transcription</keyword>
<dbReference type="CDD" id="cd12148">
    <property type="entry name" value="fungal_TF_MHR"/>
    <property type="match status" value="1"/>
</dbReference>
<feature type="domain" description="Zn(2)-C6 fungal-type" evidence="7">
    <location>
        <begin position="9"/>
        <end position="39"/>
    </location>
</feature>
<protein>
    <recommendedName>
        <fullName evidence="7">Zn(2)-C6 fungal-type domain-containing protein</fullName>
    </recommendedName>
</protein>
<dbReference type="PANTHER" id="PTHR31944">
    <property type="entry name" value="HEME-RESPONSIVE ZINC FINGER TRANSCRIPTION FACTOR HAP1"/>
    <property type="match status" value="1"/>
</dbReference>
<keyword evidence="4" id="KW-0238">DNA-binding</keyword>
<evidence type="ECO:0000313" key="9">
    <source>
        <dbReference type="Proteomes" id="UP001610334"/>
    </source>
</evidence>
<dbReference type="Gene3D" id="4.10.240.10">
    <property type="entry name" value="Zn(2)-C6 fungal-type DNA-binding domain"/>
    <property type="match status" value="2"/>
</dbReference>
<evidence type="ECO:0000256" key="6">
    <source>
        <dbReference type="ARBA" id="ARBA00023242"/>
    </source>
</evidence>
<name>A0ABR4GW25_9EURO</name>